<dbReference type="EMBL" id="BPLR01003790">
    <property type="protein sequence ID" value="GIX88655.1"/>
    <property type="molecule type" value="Genomic_DNA"/>
</dbReference>
<accession>A0AAV4NY45</accession>
<evidence type="ECO:0000313" key="2">
    <source>
        <dbReference type="Proteomes" id="UP001054945"/>
    </source>
</evidence>
<organism evidence="1 2">
    <name type="scientific">Caerostris extrusa</name>
    <name type="common">Bark spider</name>
    <name type="synonym">Caerostris bankana</name>
    <dbReference type="NCBI Taxonomy" id="172846"/>
    <lineage>
        <taxon>Eukaryota</taxon>
        <taxon>Metazoa</taxon>
        <taxon>Ecdysozoa</taxon>
        <taxon>Arthropoda</taxon>
        <taxon>Chelicerata</taxon>
        <taxon>Arachnida</taxon>
        <taxon>Araneae</taxon>
        <taxon>Araneomorphae</taxon>
        <taxon>Entelegynae</taxon>
        <taxon>Araneoidea</taxon>
        <taxon>Araneidae</taxon>
        <taxon>Caerostris</taxon>
    </lineage>
</organism>
<dbReference type="Proteomes" id="UP001054945">
    <property type="component" value="Unassembled WGS sequence"/>
</dbReference>
<gene>
    <name evidence="1" type="ORF">CEXT_2661</name>
</gene>
<comment type="caution">
    <text evidence="1">The sequence shown here is derived from an EMBL/GenBank/DDBJ whole genome shotgun (WGS) entry which is preliminary data.</text>
</comment>
<keyword evidence="2" id="KW-1185">Reference proteome</keyword>
<evidence type="ECO:0000313" key="1">
    <source>
        <dbReference type="EMBL" id="GIX88655.1"/>
    </source>
</evidence>
<dbReference type="AlphaFoldDB" id="A0AAV4NY45"/>
<protein>
    <submittedName>
        <fullName evidence="1">Uncharacterized protein</fullName>
    </submittedName>
</protein>
<proteinExistence type="predicted"/>
<name>A0AAV4NY45_CAEEX</name>
<sequence length="105" mass="12149">MTIFTMDVTQAGSRMNRSRVHRMYTEGQATIDMKRKRVVYTNPIGAEPPLALPSIYLSDTLLVAHGRKGHRWFRSSLSISINDPKAPFYTISFEQQIINLLRKFY</sequence>
<reference evidence="1 2" key="1">
    <citation type="submission" date="2021-06" db="EMBL/GenBank/DDBJ databases">
        <title>Caerostris extrusa draft genome.</title>
        <authorList>
            <person name="Kono N."/>
            <person name="Arakawa K."/>
        </authorList>
    </citation>
    <scope>NUCLEOTIDE SEQUENCE [LARGE SCALE GENOMIC DNA]</scope>
</reference>